<name>W2QXS0_PHYN3</name>
<dbReference type="EMBL" id="KI669566">
    <property type="protein sequence ID" value="ETN18027.1"/>
    <property type="molecule type" value="Genomic_DNA"/>
</dbReference>
<reference evidence="1 2" key="2">
    <citation type="submission" date="2013-11" db="EMBL/GenBank/DDBJ databases">
        <title>The Genome Sequence of Phytophthora parasitica INRA-310.</title>
        <authorList>
            <consortium name="The Broad Institute Genomics Platform"/>
            <person name="Russ C."/>
            <person name="Tyler B."/>
            <person name="Panabieres F."/>
            <person name="Shan W."/>
            <person name="Tripathy S."/>
            <person name="Grunwald N."/>
            <person name="Machado M."/>
            <person name="Johnson C.S."/>
            <person name="Arredondo F."/>
            <person name="Hong C."/>
            <person name="Coffey M."/>
            <person name="Young S.K."/>
            <person name="Zeng Q."/>
            <person name="Gargeya S."/>
            <person name="Fitzgerald M."/>
            <person name="Abouelleil A."/>
            <person name="Alvarado L."/>
            <person name="Chapman S.B."/>
            <person name="Gainer-Dewar J."/>
            <person name="Goldberg J."/>
            <person name="Griggs A."/>
            <person name="Gujja S."/>
            <person name="Hansen M."/>
            <person name="Howarth C."/>
            <person name="Imamovic A."/>
            <person name="Ireland A."/>
            <person name="Larimer J."/>
            <person name="McCowan C."/>
            <person name="Murphy C."/>
            <person name="Pearson M."/>
            <person name="Poon T.W."/>
            <person name="Priest M."/>
            <person name="Roberts A."/>
            <person name="Saif S."/>
            <person name="Shea T."/>
            <person name="Sykes S."/>
            <person name="Wortman J."/>
            <person name="Nusbaum C."/>
            <person name="Birren B."/>
        </authorList>
    </citation>
    <scope>NUCLEOTIDE SEQUENCE [LARGE SCALE GENOMIC DNA]</scope>
    <source>
        <strain evidence="1 2">INRA-310</strain>
    </source>
</reference>
<evidence type="ECO:0008006" key="3">
    <source>
        <dbReference type="Google" id="ProtNLM"/>
    </source>
</evidence>
<dbReference type="RefSeq" id="XP_008895765.1">
    <property type="nucleotide sequence ID" value="XM_008897517.1"/>
</dbReference>
<organism evidence="1 2">
    <name type="scientific">Phytophthora nicotianae (strain INRA-310)</name>
    <name type="common">Phytophthora parasitica</name>
    <dbReference type="NCBI Taxonomy" id="761204"/>
    <lineage>
        <taxon>Eukaryota</taxon>
        <taxon>Sar</taxon>
        <taxon>Stramenopiles</taxon>
        <taxon>Oomycota</taxon>
        <taxon>Peronosporomycetes</taxon>
        <taxon>Peronosporales</taxon>
        <taxon>Peronosporaceae</taxon>
        <taxon>Phytophthora</taxon>
    </lineage>
</organism>
<reference evidence="2" key="1">
    <citation type="submission" date="2011-12" db="EMBL/GenBank/DDBJ databases">
        <authorList>
            <consortium name="The Broad Institute Genome Sequencing Platform"/>
            <person name="Russ C."/>
            <person name="Tyler B."/>
            <person name="Panabieres F."/>
            <person name="Shan W."/>
            <person name="Tripathy S."/>
            <person name="Grunwald N."/>
            <person name="Machado M."/>
            <person name="Young S.K."/>
            <person name="Zeng Q."/>
            <person name="Gargeya S."/>
            <person name="Fitzgerald M."/>
            <person name="Haas B."/>
            <person name="Abouelleil A."/>
            <person name="Alvarado L."/>
            <person name="Arachchi H.M."/>
            <person name="Berlin A."/>
            <person name="Chapman S.B."/>
            <person name="Gearin G."/>
            <person name="Goldberg J."/>
            <person name="Griggs A."/>
            <person name="Gujja S."/>
            <person name="Hansen M."/>
            <person name="Heiman D."/>
            <person name="Howarth C."/>
            <person name="Larimer J."/>
            <person name="Lui A."/>
            <person name="MacDonald P.J.P."/>
            <person name="McCowen C."/>
            <person name="Montmayeur A."/>
            <person name="Murphy C."/>
            <person name="Neiman D."/>
            <person name="Pearson M."/>
            <person name="Priest M."/>
            <person name="Roberts A."/>
            <person name="Saif S."/>
            <person name="Shea T."/>
            <person name="Sisk P."/>
            <person name="Stolte C."/>
            <person name="Sykes S."/>
            <person name="Wortman J."/>
            <person name="Nusbaum C."/>
            <person name="Birren B."/>
        </authorList>
    </citation>
    <scope>NUCLEOTIDE SEQUENCE [LARGE SCALE GENOMIC DNA]</scope>
    <source>
        <strain evidence="2">INRA-310</strain>
    </source>
</reference>
<dbReference type="Proteomes" id="UP000018817">
    <property type="component" value="Unassembled WGS sequence"/>
</dbReference>
<evidence type="ECO:0000313" key="2">
    <source>
        <dbReference type="Proteomes" id="UP000018817"/>
    </source>
</evidence>
<dbReference type="VEuPathDB" id="FungiDB:PPTG_03749"/>
<dbReference type="GeneID" id="20173894"/>
<sequence>MGKGHPIRGTGQKKPTFYERLYQHWLHLKSEDTDNRSEVAVSDQWKKLQPAVTKFEGIYSKLKSQGRLGWNEEKVISAAEGIFFERHKQQFEFLAVWSA</sequence>
<dbReference type="PANTHER" id="PTHR45023:SF4">
    <property type="entry name" value="GLYCINE-RICH PROTEIN-RELATED"/>
    <property type="match status" value="1"/>
</dbReference>
<accession>W2QXS0</accession>
<dbReference type="AlphaFoldDB" id="W2QXS0"/>
<dbReference type="STRING" id="761204.W2QXS0"/>
<evidence type="ECO:0000313" key="1">
    <source>
        <dbReference type="EMBL" id="ETN18027.1"/>
    </source>
</evidence>
<proteinExistence type="predicted"/>
<gene>
    <name evidence="1" type="ORF">PPTG_03749</name>
</gene>
<dbReference type="PANTHER" id="PTHR45023">
    <property type="match status" value="1"/>
</dbReference>
<protein>
    <recommendedName>
        <fullName evidence="3">Myb/SANT-like domain-containing protein</fullName>
    </recommendedName>
</protein>